<comment type="caution">
    <text evidence="4">The sequence shown here is derived from an EMBL/GenBank/DDBJ whole genome shotgun (WGS) entry which is preliminary data.</text>
</comment>
<evidence type="ECO:0000256" key="2">
    <source>
        <dbReference type="SAM" id="Phobius"/>
    </source>
</evidence>
<feature type="transmembrane region" description="Helical" evidence="2">
    <location>
        <begin position="75"/>
        <end position="92"/>
    </location>
</feature>
<reference evidence="5" key="1">
    <citation type="submission" date="2016-06" db="EMBL/GenBank/DDBJ databases">
        <authorList>
            <person name="Sutton G."/>
            <person name="Brinkac L."/>
            <person name="Sanka R."/>
            <person name="Adams M."/>
            <person name="Lau E."/>
            <person name="Sam S."/>
            <person name="Sreng N."/>
            <person name="Him V."/>
            <person name="Kerleguer A."/>
            <person name="Cheng S."/>
        </authorList>
    </citation>
    <scope>NUCLEOTIDE SEQUENCE [LARGE SCALE GENOMIC DNA]</scope>
    <source>
        <strain evidence="5">E861</strain>
    </source>
</reference>
<gene>
    <name evidence="4" type="ORF">A5707_19140</name>
</gene>
<feature type="compositionally biased region" description="Low complexity" evidence="1">
    <location>
        <begin position="288"/>
        <end position="297"/>
    </location>
</feature>
<sequence>MTAGHRSIHPNIPGVPWWAAIVIAVTATAVGFAFDAGSGNKELTDVFSALYVLGCVAAVLAVRQSGVFTAAIQPPLILFCAVPGAYWLFHGAKLTGLKDLLINCGYPLIERFPLMLFTSAGVLLIGMIRWYLGLAVRGTANTEPETADSGGGINAIIGKLAALIGGNAAEPEHSRKPGKAPARARRTEPAGRRTKSAQAAGARTAKRPAPTRSRHIRPPLEEPLDPAIERARRRRPARTRDVDASEPPRRSRVPRDPDLRGRPPREIRRDPHLRRGRPTARSSRFDPYEPTEGYEPVEPVEPRRRPAPSGATATHHPISQVRYRRSPGADDSRKSRKSKADSWEYDI</sequence>
<dbReference type="InterPro" id="IPR046672">
    <property type="entry name" value="DUF6542"/>
</dbReference>
<feature type="region of interest" description="Disordered" evidence="1">
    <location>
        <begin position="168"/>
        <end position="347"/>
    </location>
</feature>
<evidence type="ECO:0000313" key="4">
    <source>
        <dbReference type="EMBL" id="OBI47588.1"/>
    </source>
</evidence>
<feature type="compositionally biased region" description="Basic and acidic residues" evidence="1">
    <location>
        <begin position="327"/>
        <end position="347"/>
    </location>
</feature>
<proteinExistence type="predicted"/>
<accession>A0A1A2ZD40</accession>
<evidence type="ECO:0000259" key="3">
    <source>
        <dbReference type="Pfam" id="PF20177"/>
    </source>
</evidence>
<keyword evidence="2" id="KW-0812">Transmembrane</keyword>
<keyword evidence="2" id="KW-0472">Membrane</keyword>
<feature type="compositionally biased region" description="Basic and acidic residues" evidence="1">
    <location>
        <begin position="238"/>
        <end position="270"/>
    </location>
</feature>
<feature type="transmembrane region" description="Helical" evidence="2">
    <location>
        <begin position="46"/>
        <end position="63"/>
    </location>
</feature>
<feature type="transmembrane region" description="Helical" evidence="2">
    <location>
        <begin position="12"/>
        <end position="34"/>
    </location>
</feature>
<evidence type="ECO:0000256" key="1">
    <source>
        <dbReference type="SAM" id="MobiDB-lite"/>
    </source>
</evidence>
<dbReference type="Proteomes" id="UP000093592">
    <property type="component" value="Unassembled WGS sequence"/>
</dbReference>
<feature type="domain" description="DUF6542" evidence="3">
    <location>
        <begin position="14"/>
        <end position="132"/>
    </location>
</feature>
<dbReference type="AlphaFoldDB" id="A0A1A2ZD40"/>
<dbReference type="Pfam" id="PF20177">
    <property type="entry name" value="DUF6542"/>
    <property type="match status" value="1"/>
</dbReference>
<name>A0A1A2ZD40_9MYCO</name>
<evidence type="ECO:0000313" key="5">
    <source>
        <dbReference type="Proteomes" id="UP000093592"/>
    </source>
</evidence>
<organism evidence="4 5">
    <name type="scientific">Mycobacterium kyorinense</name>
    <dbReference type="NCBI Taxonomy" id="487514"/>
    <lineage>
        <taxon>Bacteria</taxon>
        <taxon>Bacillati</taxon>
        <taxon>Actinomycetota</taxon>
        <taxon>Actinomycetes</taxon>
        <taxon>Mycobacteriales</taxon>
        <taxon>Mycobacteriaceae</taxon>
        <taxon>Mycobacterium</taxon>
    </lineage>
</organism>
<dbReference type="EMBL" id="LZKJ01000085">
    <property type="protein sequence ID" value="OBI47588.1"/>
    <property type="molecule type" value="Genomic_DNA"/>
</dbReference>
<protein>
    <recommendedName>
        <fullName evidence="3">DUF6542 domain-containing protein</fullName>
    </recommendedName>
</protein>
<keyword evidence="2" id="KW-1133">Transmembrane helix</keyword>
<feature type="transmembrane region" description="Helical" evidence="2">
    <location>
        <begin position="112"/>
        <end position="132"/>
    </location>
</feature>